<comment type="caution">
    <text evidence="11">The sequence shown here is derived from an EMBL/GenBank/DDBJ whole genome shotgun (WGS) entry which is preliminary data.</text>
</comment>
<keyword evidence="3" id="KW-0812">Transmembrane</keyword>
<gene>
    <name evidence="11" type="ORF">PXEA_LOCUS23305</name>
</gene>
<proteinExistence type="inferred from homology"/>
<keyword evidence="6" id="KW-0333">Golgi apparatus</keyword>
<evidence type="ECO:0000256" key="6">
    <source>
        <dbReference type="ARBA" id="ARBA00023034"/>
    </source>
</evidence>
<dbReference type="Proteomes" id="UP000784294">
    <property type="component" value="Unassembled WGS sequence"/>
</dbReference>
<evidence type="ECO:0000256" key="7">
    <source>
        <dbReference type="ARBA" id="ARBA00023136"/>
    </source>
</evidence>
<organism evidence="11 12">
    <name type="scientific">Protopolystoma xenopodis</name>
    <dbReference type="NCBI Taxonomy" id="117903"/>
    <lineage>
        <taxon>Eukaryota</taxon>
        <taxon>Metazoa</taxon>
        <taxon>Spiralia</taxon>
        <taxon>Lophotrochozoa</taxon>
        <taxon>Platyhelminthes</taxon>
        <taxon>Monogenea</taxon>
        <taxon>Polyopisthocotylea</taxon>
        <taxon>Polystomatidea</taxon>
        <taxon>Polystomatidae</taxon>
        <taxon>Protopolystoma</taxon>
    </lineage>
</organism>
<keyword evidence="12" id="KW-1185">Reference proteome</keyword>
<protein>
    <recommendedName>
        <fullName evidence="10">Syntaxin 6/10/61 N-terminal domain-containing protein</fullName>
    </recommendedName>
</protein>
<comment type="subcellular location">
    <subcellularLocation>
        <location evidence="8">Golgi apparatus</location>
        <location evidence="8">trans-Golgi network membrane</location>
        <topology evidence="8">Single-pass type IV membrane protein</topology>
    </subcellularLocation>
</comment>
<dbReference type="AlphaFoldDB" id="A0A448X7B1"/>
<dbReference type="GO" id="GO:0016020">
    <property type="term" value="C:membrane"/>
    <property type="evidence" value="ECO:0007669"/>
    <property type="project" value="InterPro"/>
</dbReference>
<dbReference type="OrthoDB" id="546861at2759"/>
<dbReference type="InterPro" id="IPR010989">
    <property type="entry name" value="SNARE"/>
</dbReference>
<accession>A0A448X7B1</accession>
<sequence>MNSQTDPYFIVQDEIVTSLSKAKTHYITWTSENVKEDSDSSKLLRQMIRNIEWDLEDLQETVAIVERNPGRFNLLAEEVVARRNFVQGVRAVVKLVKSQLQSNSVDSVISFDVAVAKQPVSHDVPSDILNGCVQTVYSMIFSVRIFSL</sequence>
<evidence type="ECO:0000256" key="2">
    <source>
        <dbReference type="ARBA" id="ARBA00022448"/>
    </source>
</evidence>
<dbReference type="GO" id="GO:0048193">
    <property type="term" value="P:Golgi vesicle transport"/>
    <property type="evidence" value="ECO:0007669"/>
    <property type="project" value="InterPro"/>
</dbReference>
<evidence type="ECO:0000313" key="12">
    <source>
        <dbReference type="Proteomes" id="UP000784294"/>
    </source>
</evidence>
<evidence type="ECO:0000313" key="11">
    <source>
        <dbReference type="EMBL" id="VEL29865.1"/>
    </source>
</evidence>
<dbReference type="FunFam" id="1.20.58.90:FF:000004">
    <property type="entry name" value="Syntaxin 10"/>
    <property type="match status" value="1"/>
</dbReference>
<dbReference type="Gene3D" id="1.20.58.90">
    <property type="match status" value="1"/>
</dbReference>
<dbReference type="InterPro" id="IPR015260">
    <property type="entry name" value="Syntaxin-6/10/61_N"/>
</dbReference>
<evidence type="ECO:0000259" key="10">
    <source>
        <dbReference type="Pfam" id="PF09177"/>
    </source>
</evidence>
<dbReference type="GO" id="GO:0015031">
    <property type="term" value="P:protein transport"/>
    <property type="evidence" value="ECO:0007669"/>
    <property type="project" value="UniProtKB-KW"/>
</dbReference>
<evidence type="ECO:0000256" key="5">
    <source>
        <dbReference type="ARBA" id="ARBA00022989"/>
    </source>
</evidence>
<dbReference type="EMBL" id="CAAALY010106997">
    <property type="protein sequence ID" value="VEL29865.1"/>
    <property type="molecule type" value="Genomic_DNA"/>
</dbReference>
<dbReference type="Pfam" id="PF09177">
    <property type="entry name" value="STX6_10_61_N"/>
    <property type="match status" value="1"/>
</dbReference>
<evidence type="ECO:0000256" key="8">
    <source>
        <dbReference type="ARBA" id="ARBA00037801"/>
    </source>
</evidence>
<feature type="coiled-coil region" evidence="9">
    <location>
        <begin position="41"/>
        <end position="68"/>
    </location>
</feature>
<comment type="similarity">
    <text evidence="1">Belongs to the syntaxin family.</text>
</comment>
<keyword evidence="2" id="KW-0813">Transport</keyword>
<keyword evidence="7" id="KW-0472">Membrane</keyword>
<evidence type="ECO:0000256" key="1">
    <source>
        <dbReference type="ARBA" id="ARBA00009063"/>
    </source>
</evidence>
<keyword evidence="4" id="KW-0653">Protein transport</keyword>
<dbReference type="CDD" id="cd21443">
    <property type="entry name" value="SNARE_NTD_STX6_STX10"/>
    <property type="match status" value="1"/>
</dbReference>
<name>A0A448X7B1_9PLAT</name>
<dbReference type="SUPFAM" id="SSF47661">
    <property type="entry name" value="t-snare proteins"/>
    <property type="match status" value="1"/>
</dbReference>
<reference evidence="11" key="1">
    <citation type="submission" date="2018-11" db="EMBL/GenBank/DDBJ databases">
        <authorList>
            <consortium name="Pathogen Informatics"/>
        </authorList>
    </citation>
    <scope>NUCLEOTIDE SEQUENCE</scope>
</reference>
<evidence type="ECO:0000256" key="4">
    <source>
        <dbReference type="ARBA" id="ARBA00022927"/>
    </source>
</evidence>
<dbReference type="GO" id="GO:0005794">
    <property type="term" value="C:Golgi apparatus"/>
    <property type="evidence" value="ECO:0007669"/>
    <property type="project" value="UniProtKB-SubCell"/>
</dbReference>
<feature type="domain" description="Syntaxin 6/10/61 N-terminal" evidence="10">
    <location>
        <begin position="6"/>
        <end position="95"/>
    </location>
</feature>
<evidence type="ECO:0000256" key="9">
    <source>
        <dbReference type="SAM" id="Coils"/>
    </source>
</evidence>
<keyword evidence="5" id="KW-1133">Transmembrane helix</keyword>
<keyword evidence="9" id="KW-0175">Coiled coil</keyword>
<evidence type="ECO:0000256" key="3">
    <source>
        <dbReference type="ARBA" id="ARBA00022692"/>
    </source>
</evidence>